<evidence type="ECO:0000313" key="3">
    <source>
        <dbReference type="Proteomes" id="UP000305948"/>
    </source>
</evidence>
<evidence type="ECO:0000313" key="2">
    <source>
        <dbReference type="EMBL" id="TFK57649.1"/>
    </source>
</evidence>
<evidence type="ECO:0000256" key="1">
    <source>
        <dbReference type="SAM" id="MobiDB-lite"/>
    </source>
</evidence>
<feature type="non-terminal residue" evidence="2">
    <location>
        <position position="108"/>
    </location>
</feature>
<dbReference type="Proteomes" id="UP000305948">
    <property type="component" value="Unassembled WGS sequence"/>
</dbReference>
<accession>A0A5C3NI93</accession>
<dbReference type="OrthoDB" id="3269448at2759"/>
<feature type="compositionally biased region" description="Polar residues" evidence="1">
    <location>
        <begin position="1"/>
        <end position="16"/>
    </location>
</feature>
<dbReference type="AlphaFoldDB" id="A0A5C3NI93"/>
<name>A0A5C3NI93_9AGAM</name>
<dbReference type="EMBL" id="ML213503">
    <property type="protein sequence ID" value="TFK57649.1"/>
    <property type="molecule type" value="Genomic_DNA"/>
</dbReference>
<keyword evidence="3" id="KW-1185">Reference proteome</keyword>
<feature type="region of interest" description="Disordered" evidence="1">
    <location>
        <begin position="1"/>
        <end position="68"/>
    </location>
</feature>
<protein>
    <submittedName>
        <fullName evidence="2">Uncharacterized protein</fullName>
    </submittedName>
</protein>
<gene>
    <name evidence="2" type="ORF">OE88DRAFT_1651502</name>
</gene>
<sequence length="108" mass="11909">MWTIHQVSAKSSSLNQQHKDHIHPTPGIGHKNSVAKAQTEEPTHTVQHGTVHDNKAAEARTIGSDDAEGNIVLSDEQRQILRMVQEGRSVFFTGSAGERNTLQYEKAV</sequence>
<proteinExistence type="predicted"/>
<organism evidence="2 3">
    <name type="scientific">Heliocybe sulcata</name>
    <dbReference type="NCBI Taxonomy" id="5364"/>
    <lineage>
        <taxon>Eukaryota</taxon>
        <taxon>Fungi</taxon>
        <taxon>Dikarya</taxon>
        <taxon>Basidiomycota</taxon>
        <taxon>Agaricomycotina</taxon>
        <taxon>Agaricomycetes</taxon>
        <taxon>Gloeophyllales</taxon>
        <taxon>Gloeophyllaceae</taxon>
        <taxon>Heliocybe</taxon>
    </lineage>
</organism>
<reference evidence="2 3" key="1">
    <citation type="journal article" date="2019" name="Nat. Ecol. Evol.">
        <title>Megaphylogeny resolves global patterns of mushroom evolution.</title>
        <authorList>
            <person name="Varga T."/>
            <person name="Krizsan K."/>
            <person name="Foldi C."/>
            <person name="Dima B."/>
            <person name="Sanchez-Garcia M."/>
            <person name="Sanchez-Ramirez S."/>
            <person name="Szollosi G.J."/>
            <person name="Szarkandi J.G."/>
            <person name="Papp V."/>
            <person name="Albert L."/>
            <person name="Andreopoulos W."/>
            <person name="Angelini C."/>
            <person name="Antonin V."/>
            <person name="Barry K.W."/>
            <person name="Bougher N.L."/>
            <person name="Buchanan P."/>
            <person name="Buyck B."/>
            <person name="Bense V."/>
            <person name="Catcheside P."/>
            <person name="Chovatia M."/>
            <person name="Cooper J."/>
            <person name="Damon W."/>
            <person name="Desjardin D."/>
            <person name="Finy P."/>
            <person name="Geml J."/>
            <person name="Haridas S."/>
            <person name="Hughes K."/>
            <person name="Justo A."/>
            <person name="Karasinski D."/>
            <person name="Kautmanova I."/>
            <person name="Kiss B."/>
            <person name="Kocsube S."/>
            <person name="Kotiranta H."/>
            <person name="LaButti K.M."/>
            <person name="Lechner B.E."/>
            <person name="Liimatainen K."/>
            <person name="Lipzen A."/>
            <person name="Lukacs Z."/>
            <person name="Mihaltcheva S."/>
            <person name="Morgado L.N."/>
            <person name="Niskanen T."/>
            <person name="Noordeloos M.E."/>
            <person name="Ohm R.A."/>
            <person name="Ortiz-Santana B."/>
            <person name="Ovrebo C."/>
            <person name="Racz N."/>
            <person name="Riley R."/>
            <person name="Savchenko A."/>
            <person name="Shiryaev A."/>
            <person name="Soop K."/>
            <person name="Spirin V."/>
            <person name="Szebenyi C."/>
            <person name="Tomsovsky M."/>
            <person name="Tulloss R.E."/>
            <person name="Uehling J."/>
            <person name="Grigoriev I.V."/>
            <person name="Vagvolgyi C."/>
            <person name="Papp T."/>
            <person name="Martin F.M."/>
            <person name="Miettinen O."/>
            <person name="Hibbett D.S."/>
            <person name="Nagy L.G."/>
        </authorList>
    </citation>
    <scope>NUCLEOTIDE SEQUENCE [LARGE SCALE GENOMIC DNA]</scope>
    <source>
        <strain evidence="2 3">OMC1185</strain>
    </source>
</reference>